<dbReference type="RefSeq" id="XP_028142554.1">
    <property type="nucleotide sequence ID" value="XM_028286753.1"/>
</dbReference>
<accession>A0A6P7FFD1</accession>
<proteinExistence type="predicted"/>
<feature type="region of interest" description="Disordered" evidence="1">
    <location>
        <begin position="1"/>
        <end position="38"/>
    </location>
</feature>
<evidence type="ECO:0000313" key="3">
    <source>
        <dbReference type="RefSeq" id="XP_028141110.1"/>
    </source>
</evidence>
<reference evidence="2 3" key="1">
    <citation type="submission" date="2025-04" db="UniProtKB">
        <authorList>
            <consortium name="RefSeq"/>
        </authorList>
    </citation>
    <scope>IDENTIFICATION</scope>
    <source>
        <tissue evidence="2 3">Whole insect</tissue>
    </source>
</reference>
<evidence type="ECO:0000313" key="2">
    <source>
        <dbReference type="RefSeq" id="XP_028133597.1"/>
    </source>
</evidence>
<dbReference type="RefSeq" id="XP_028151407.1">
    <property type="nucleotide sequence ID" value="XM_028295606.1"/>
</dbReference>
<organism evidence="2">
    <name type="scientific">Diabrotica virgifera virgifera</name>
    <name type="common">western corn rootworm</name>
    <dbReference type="NCBI Taxonomy" id="50390"/>
    <lineage>
        <taxon>Eukaryota</taxon>
        <taxon>Metazoa</taxon>
        <taxon>Ecdysozoa</taxon>
        <taxon>Arthropoda</taxon>
        <taxon>Hexapoda</taxon>
        <taxon>Insecta</taxon>
        <taxon>Pterygota</taxon>
        <taxon>Neoptera</taxon>
        <taxon>Endopterygota</taxon>
        <taxon>Coleoptera</taxon>
        <taxon>Polyphaga</taxon>
        <taxon>Cucujiformia</taxon>
        <taxon>Chrysomeloidea</taxon>
        <taxon>Chrysomelidae</taxon>
        <taxon>Galerucinae</taxon>
        <taxon>Diabroticina</taxon>
        <taxon>Diabroticites</taxon>
        <taxon>Diabrotica</taxon>
    </lineage>
</organism>
<dbReference type="AlphaFoldDB" id="A0A6P7FFD1"/>
<dbReference type="RefSeq" id="XP_028141787.1">
    <property type="nucleotide sequence ID" value="XM_028285986.1"/>
</dbReference>
<dbReference type="RefSeq" id="XP_028133597.1">
    <property type="nucleotide sequence ID" value="XM_028277796.1"/>
</dbReference>
<name>A0A6P7FFD1_DIAVI</name>
<protein>
    <submittedName>
        <fullName evidence="2">Uncharacterized protein LOC114328843</fullName>
    </submittedName>
    <submittedName>
        <fullName evidence="3">Uncharacterized protein LOC114335138</fullName>
    </submittedName>
    <submittedName>
        <fullName evidence="4">Uncharacterized protein LOC114335703</fullName>
    </submittedName>
    <submittedName>
        <fullName evidence="5">Uncharacterized protein LOC114336396</fullName>
    </submittedName>
    <submittedName>
        <fullName evidence="6">Uncharacterized protein LOC114344776</fullName>
    </submittedName>
</protein>
<feature type="compositionally biased region" description="Polar residues" evidence="1">
    <location>
        <begin position="29"/>
        <end position="38"/>
    </location>
</feature>
<evidence type="ECO:0000256" key="1">
    <source>
        <dbReference type="SAM" id="MobiDB-lite"/>
    </source>
</evidence>
<dbReference type="RefSeq" id="XP_028141110.1">
    <property type="nucleotide sequence ID" value="XM_028285309.1"/>
</dbReference>
<sequence length="130" mass="14581">MSSSGKNKRQLGLDSFFSKKPKVDHADSQPENQTTANSNILVKEANIFGDKESGTDRSASGLLVSTCNLSVRDFGRLLKNGDVTPSLLTDEEKFQWVKNPWVPCQSFIFPMVSEGKKNRSFQKSWLQTHE</sequence>
<evidence type="ECO:0000313" key="5">
    <source>
        <dbReference type="RefSeq" id="XP_028142554.1"/>
    </source>
</evidence>
<evidence type="ECO:0000313" key="4">
    <source>
        <dbReference type="RefSeq" id="XP_028141787.1"/>
    </source>
</evidence>
<evidence type="ECO:0000313" key="6">
    <source>
        <dbReference type="RefSeq" id="XP_028151407.1"/>
    </source>
</evidence>
<gene>
    <name evidence="2" type="primary">LOC114328843</name>
    <name evidence="3" type="synonym">LOC114335138</name>
    <name evidence="4" type="synonym">LOC114335703</name>
    <name evidence="5" type="synonym">LOC114336396</name>
    <name evidence="6" type="synonym">LOC114344776</name>
</gene>